<keyword evidence="2" id="KW-1185">Reference proteome</keyword>
<proteinExistence type="predicted"/>
<dbReference type="EMBL" id="JBHUGZ010000017">
    <property type="protein sequence ID" value="MFD1985683.1"/>
    <property type="molecule type" value="Genomic_DNA"/>
</dbReference>
<sequence>MRGSLAAMTDQGQSNPDYFGLTLSDRNKHFYRHYSERNTDRWVRFLRETAEATTTDALDAAVNQWAKTR</sequence>
<reference evidence="2" key="1">
    <citation type="journal article" date="2019" name="Int. J. Syst. Evol. Microbiol.">
        <title>The Global Catalogue of Microorganisms (GCM) 10K type strain sequencing project: providing services to taxonomists for standard genome sequencing and annotation.</title>
        <authorList>
            <consortium name="The Broad Institute Genomics Platform"/>
            <consortium name="The Broad Institute Genome Sequencing Center for Infectious Disease"/>
            <person name="Wu L."/>
            <person name="Ma J."/>
        </authorList>
    </citation>
    <scope>NUCLEOTIDE SEQUENCE [LARGE SCALE GENOMIC DNA]</scope>
    <source>
        <strain evidence="2">CGMCC 1.16225</strain>
    </source>
</reference>
<gene>
    <name evidence="1" type="ORF">ACFSOZ_24860</name>
</gene>
<name>A0ABW4UDQ1_9HYPH</name>
<organism evidence="1 2">
    <name type="scientific">Mesorhizobium newzealandense</name>
    <dbReference type="NCBI Taxonomy" id="1300302"/>
    <lineage>
        <taxon>Bacteria</taxon>
        <taxon>Pseudomonadati</taxon>
        <taxon>Pseudomonadota</taxon>
        <taxon>Alphaproteobacteria</taxon>
        <taxon>Hyphomicrobiales</taxon>
        <taxon>Phyllobacteriaceae</taxon>
        <taxon>Mesorhizobium</taxon>
    </lineage>
</organism>
<protein>
    <submittedName>
        <fullName evidence="1">Uncharacterized protein</fullName>
    </submittedName>
</protein>
<accession>A0ABW4UDQ1</accession>
<evidence type="ECO:0000313" key="2">
    <source>
        <dbReference type="Proteomes" id="UP001597405"/>
    </source>
</evidence>
<dbReference type="Proteomes" id="UP001597405">
    <property type="component" value="Unassembled WGS sequence"/>
</dbReference>
<comment type="caution">
    <text evidence="1">The sequence shown here is derived from an EMBL/GenBank/DDBJ whole genome shotgun (WGS) entry which is preliminary data.</text>
</comment>
<dbReference type="RefSeq" id="WP_379102198.1">
    <property type="nucleotide sequence ID" value="NZ_JBHUGZ010000017.1"/>
</dbReference>
<evidence type="ECO:0000313" key="1">
    <source>
        <dbReference type="EMBL" id="MFD1985683.1"/>
    </source>
</evidence>